<dbReference type="GO" id="GO:0052621">
    <property type="term" value="F:diguanylate cyclase activity"/>
    <property type="evidence" value="ECO:0007669"/>
    <property type="project" value="UniProtKB-EC"/>
</dbReference>
<dbReference type="NCBIfam" id="TIGR00254">
    <property type="entry name" value="GGDEF"/>
    <property type="match status" value="1"/>
</dbReference>
<dbReference type="InterPro" id="IPR000160">
    <property type="entry name" value="GGDEF_dom"/>
</dbReference>
<dbReference type="Gene3D" id="3.30.70.270">
    <property type="match status" value="1"/>
</dbReference>
<dbReference type="PROSITE" id="PS50887">
    <property type="entry name" value="GGDEF"/>
    <property type="match status" value="1"/>
</dbReference>
<dbReference type="GO" id="GO:0005886">
    <property type="term" value="C:plasma membrane"/>
    <property type="evidence" value="ECO:0007669"/>
    <property type="project" value="TreeGrafter"/>
</dbReference>
<dbReference type="InterPro" id="IPR050469">
    <property type="entry name" value="Diguanylate_Cyclase"/>
</dbReference>
<name>A0A1G7K4K1_9BACT</name>
<protein>
    <recommendedName>
        <fullName evidence="1">diguanylate cyclase</fullName>
        <ecNumber evidence="1">2.7.7.65</ecNumber>
    </recommendedName>
</protein>
<dbReference type="InterPro" id="IPR043128">
    <property type="entry name" value="Rev_trsase/Diguanyl_cyclase"/>
</dbReference>
<dbReference type="EMBL" id="LT629690">
    <property type="protein sequence ID" value="SDF31964.1"/>
    <property type="molecule type" value="Genomic_DNA"/>
</dbReference>
<dbReference type="RefSeq" id="WP_172838221.1">
    <property type="nucleotide sequence ID" value="NZ_LT629690.1"/>
</dbReference>
<organism evidence="3 4">
    <name type="scientific">Terriglobus roseus</name>
    <dbReference type="NCBI Taxonomy" id="392734"/>
    <lineage>
        <taxon>Bacteria</taxon>
        <taxon>Pseudomonadati</taxon>
        <taxon>Acidobacteriota</taxon>
        <taxon>Terriglobia</taxon>
        <taxon>Terriglobales</taxon>
        <taxon>Acidobacteriaceae</taxon>
        <taxon>Terriglobus</taxon>
    </lineage>
</organism>
<dbReference type="Gene3D" id="3.30.450.40">
    <property type="match status" value="1"/>
</dbReference>
<evidence type="ECO:0000313" key="4">
    <source>
        <dbReference type="Proteomes" id="UP000182427"/>
    </source>
</evidence>
<dbReference type="SUPFAM" id="SSF55073">
    <property type="entry name" value="Nucleotide cyclase"/>
    <property type="match status" value="1"/>
</dbReference>
<dbReference type="InterPro" id="IPR003018">
    <property type="entry name" value="GAF"/>
</dbReference>
<dbReference type="Proteomes" id="UP000182427">
    <property type="component" value="Chromosome I"/>
</dbReference>
<sequence>MIRKKSQKDLELEFAQAWQQDYTRLFHDVARALTSTLELEIVLTTVMTKMAQVFQPERWSMMLVDKEKNDLFYAIAAGEDSNSLRGLRVPMGEGVAGWVASTGNPIVVPDTSIEPRWKDFSKRNPTLNIQSIACVPVRSAEGVLGVIQLLNSKVDLLSDFSIQFLRVLCDFSAIAIRNAADMKRIHLLSITDDCTGLFNARHLYTLLEEQLARTDKAPFSLLFMDLDHFKSVNDTHGHLVGSRLLAEVGEMIRSVIGPDIPAFRYGGDEFVVLLPDHDRLKGRDMAMRLFRELRERSFLEDKGLLLRLRGSFGMATYPDDALTVEGIIKAADDMMYHVKGTTRNNLAIAGIGSILKEGELNLRESKVRNAVEPAREHAALPAGSHRD</sequence>
<dbReference type="PANTHER" id="PTHR45138:SF6">
    <property type="entry name" value="DIGUANYLATE CYCLASE DGCN"/>
    <property type="match status" value="1"/>
</dbReference>
<reference evidence="3 4" key="1">
    <citation type="submission" date="2016-10" db="EMBL/GenBank/DDBJ databases">
        <authorList>
            <person name="de Groot N.N."/>
        </authorList>
    </citation>
    <scope>NUCLEOTIDE SEQUENCE [LARGE SCALE GENOMIC DNA]</scope>
    <source>
        <strain evidence="3 4">GAS232</strain>
    </source>
</reference>
<dbReference type="AlphaFoldDB" id="A0A1G7K4K1"/>
<dbReference type="GO" id="GO:1902201">
    <property type="term" value="P:negative regulation of bacterial-type flagellum-dependent cell motility"/>
    <property type="evidence" value="ECO:0007669"/>
    <property type="project" value="TreeGrafter"/>
</dbReference>
<proteinExistence type="predicted"/>
<dbReference type="GO" id="GO:0043709">
    <property type="term" value="P:cell adhesion involved in single-species biofilm formation"/>
    <property type="evidence" value="ECO:0007669"/>
    <property type="project" value="TreeGrafter"/>
</dbReference>
<dbReference type="Pfam" id="PF00990">
    <property type="entry name" value="GGDEF"/>
    <property type="match status" value="1"/>
</dbReference>
<dbReference type="CDD" id="cd01949">
    <property type="entry name" value="GGDEF"/>
    <property type="match status" value="1"/>
</dbReference>
<dbReference type="InterPro" id="IPR029787">
    <property type="entry name" value="Nucleotide_cyclase"/>
</dbReference>
<evidence type="ECO:0000313" key="3">
    <source>
        <dbReference type="EMBL" id="SDF31964.1"/>
    </source>
</evidence>
<dbReference type="Pfam" id="PF01590">
    <property type="entry name" value="GAF"/>
    <property type="match status" value="1"/>
</dbReference>
<dbReference type="PANTHER" id="PTHR45138">
    <property type="entry name" value="REGULATORY COMPONENTS OF SENSORY TRANSDUCTION SYSTEM"/>
    <property type="match status" value="1"/>
</dbReference>
<dbReference type="InterPro" id="IPR029016">
    <property type="entry name" value="GAF-like_dom_sf"/>
</dbReference>
<dbReference type="SMART" id="SM00065">
    <property type="entry name" value="GAF"/>
    <property type="match status" value="1"/>
</dbReference>
<dbReference type="SMART" id="SM00267">
    <property type="entry name" value="GGDEF"/>
    <property type="match status" value="1"/>
</dbReference>
<keyword evidence="4" id="KW-1185">Reference proteome</keyword>
<dbReference type="EC" id="2.7.7.65" evidence="1"/>
<feature type="domain" description="GGDEF" evidence="2">
    <location>
        <begin position="217"/>
        <end position="351"/>
    </location>
</feature>
<evidence type="ECO:0000256" key="1">
    <source>
        <dbReference type="ARBA" id="ARBA00012528"/>
    </source>
</evidence>
<gene>
    <name evidence="3" type="ORF">SAMN05444167_2051</name>
</gene>
<dbReference type="SUPFAM" id="SSF55781">
    <property type="entry name" value="GAF domain-like"/>
    <property type="match status" value="1"/>
</dbReference>
<evidence type="ECO:0000259" key="2">
    <source>
        <dbReference type="PROSITE" id="PS50887"/>
    </source>
</evidence>
<accession>A0A1G7K4K1</accession>